<comment type="caution">
    <text evidence="2">The sequence shown here is derived from an EMBL/GenBank/DDBJ whole genome shotgun (WGS) entry which is preliminary data.</text>
</comment>
<keyword evidence="1" id="KW-0472">Membrane</keyword>
<gene>
    <name evidence="2" type="ORF">ABID37_000342</name>
</gene>
<keyword evidence="3" id="KW-1185">Reference proteome</keyword>
<organism evidence="2 3">
    <name type="scientific">Aquamicrobium terrae</name>
    <dbReference type="NCBI Taxonomy" id="1324945"/>
    <lineage>
        <taxon>Bacteria</taxon>
        <taxon>Pseudomonadati</taxon>
        <taxon>Pseudomonadota</taxon>
        <taxon>Alphaproteobacteria</taxon>
        <taxon>Hyphomicrobiales</taxon>
        <taxon>Phyllobacteriaceae</taxon>
        <taxon>Aquamicrobium</taxon>
    </lineage>
</organism>
<proteinExistence type="predicted"/>
<evidence type="ECO:0000313" key="2">
    <source>
        <dbReference type="EMBL" id="MET3790158.1"/>
    </source>
</evidence>
<name>A0ABV2MTN0_9HYPH</name>
<protein>
    <recommendedName>
        <fullName evidence="4">DUF1214 domain-containing protein</fullName>
    </recommendedName>
</protein>
<sequence>MQDRAFISAAKIYGRIIVSVLAVIGMVSLGAMQGGWLVATADADAHTNDAGQVPTVTGEAAPLSGNGPTTVTSQLIPVDPSLTYDLSAEVRSLAAKGDDRKGARTYLGVVAYDKDGRRLSSKPTPNRYVAADDYYLVAARGWAPLSGTVGGEGNDVHSQFQPGTRFVRVIALLNHRDETMKSEIRNIRFTPRLQMGMK</sequence>
<dbReference type="Proteomes" id="UP001549076">
    <property type="component" value="Unassembled WGS sequence"/>
</dbReference>
<keyword evidence="1" id="KW-0812">Transmembrane</keyword>
<keyword evidence="1" id="KW-1133">Transmembrane helix</keyword>
<dbReference type="RefSeq" id="WP_354192252.1">
    <property type="nucleotide sequence ID" value="NZ_JBEPML010000001.1"/>
</dbReference>
<evidence type="ECO:0008006" key="4">
    <source>
        <dbReference type="Google" id="ProtNLM"/>
    </source>
</evidence>
<dbReference type="EMBL" id="JBEPML010000001">
    <property type="protein sequence ID" value="MET3790158.1"/>
    <property type="molecule type" value="Genomic_DNA"/>
</dbReference>
<reference evidence="2 3" key="1">
    <citation type="submission" date="2024-06" db="EMBL/GenBank/DDBJ databases">
        <title>Genomic Encyclopedia of Type Strains, Phase IV (KMG-IV): sequencing the most valuable type-strain genomes for metagenomic binning, comparative biology and taxonomic classification.</title>
        <authorList>
            <person name="Goeker M."/>
        </authorList>
    </citation>
    <scope>NUCLEOTIDE SEQUENCE [LARGE SCALE GENOMIC DNA]</scope>
    <source>
        <strain evidence="2 3">DSM 27865</strain>
    </source>
</reference>
<evidence type="ECO:0000256" key="1">
    <source>
        <dbReference type="SAM" id="Phobius"/>
    </source>
</evidence>
<feature type="transmembrane region" description="Helical" evidence="1">
    <location>
        <begin position="12"/>
        <end position="32"/>
    </location>
</feature>
<accession>A0ABV2MTN0</accession>
<evidence type="ECO:0000313" key="3">
    <source>
        <dbReference type="Proteomes" id="UP001549076"/>
    </source>
</evidence>